<dbReference type="AlphaFoldDB" id="A0A8H3EV22"/>
<sequence>MAQFPCGGKSTPSENRTQWSLTGGPIQLQMEHDEAQVQVLLGLGNDPGVNFNITLLPTIQEQGIGQFCLGDVVVPEGVATEGLNATIQVVTNGDPQGGLYNCADITFTSSAPTGTECKNGTGIRATDYTGEFANANGTGAAANASGTGSAAGATGTGSTGQTGAVGKLNVAGWTLVVGGAAVGAAALL</sequence>
<keyword evidence="5" id="KW-0472">Membrane</keyword>
<dbReference type="GO" id="GO:0098552">
    <property type="term" value="C:side of membrane"/>
    <property type="evidence" value="ECO:0007669"/>
    <property type="project" value="UniProtKB-KW"/>
</dbReference>
<reference evidence="10" key="1">
    <citation type="submission" date="2021-03" db="EMBL/GenBank/DDBJ databases">
        <authorList>
            <person name="Tagirdzhanova G."/>
        </authorList>
    </citation>
    <scope>NUCLEOTIDE SEQUENCE</scope>
</reference>
<comment type="subcellular location">
    <subcellularLocation>
        <location evidence="1">Cell membrane</location>
        <topology evidence="1">Lipid-anchor</topology>
        <topology evidence="1">GPI-anchor</topology>
    </subcellularLocation>
</comment>
<evidence type="ECO:0000313" key="11">
    <source>
        <dbReference type="Proteomes" id="UP000664521"/>
    </source>
</evidence>
<feature type="compositionally biased region" description="Polar residues" evidence="8">
    <location>
        <begin position="10"/>
        <end position="20"/>
    </location>
</feature>
<dbReference type="Proteomes" id="UP000664521">
    <property type="component" value="Unassembled WGS sequence"/>
</dbReference>
<keyword evidence="6" id="KW-0325">Glycoprotein</keyword>
<dbReference type="OrthoDB" id="2146436at2759"/>
<keyword evidence="2" id="KW-1003">Cell membrane</keyword>
<evidence type="ECO:0000256" key="3">
    <source>
        <dbReference type="ARBA" id="ARBA00022622"/>
    </source>
</evidence>
<organism evidence="10 11">
    <name type="scientific">Heterodermia speciosa</name>
    <dbReference type="NCBI Taxonomy" id="116794"/>
    <lineage>
        <taxon>Eukaryota</taxon>
        <taxon>Fungi</taxon>
        <taxon>Dikarya</taxon>
        <taxon>Ascomycota</taxon>
        <taxon>Pezizomycotina</taxon>
        <taxon>Lecanoromycetes</taxon>
        <taxon>OSLEUM clade</taxon>
        <taxon>Lecanoromycetidae</taxon>
        <taxon>Caliciales</taxon>
        <taxon>Physciaceae</taxon>
        <taxon>Heterodermia</taxon>
    </lineage>
</organism>
<dbReference type="PANTHER" id="PTHR34992:SF1">
    <property type="entry name" value="COPPER ACQUISITION FACTOR BIM1-LIKE DOMAIN-CONTAINING PROTEIN"/>
    <property type="match status" value="1"/>
</dbReference>
<feature type="region of interest" description="Disordered" evidence="8">
    <location>
        <begin position="1"/>
        <end position="20"/>
    </location>
</feature>
<dbReference type="CDD" id="cd21176">
    <property type="entry name" value="LPMO_auxiliary-like"/>
    <property type="match status" value="1"/>
</dbReference>
<dbReference type="Pfam" id="PF20238">
    <property type="entry name" value="BIM1-like_dom"/>
    <property type="match status" value="1"/>
</dbReference>
<evidence type="ECO:0000256" key="7">
    <source>
        <dbReference type="ARBA" id="ARBA00023288"/>
    </source>
</evidence>
<protein>
    <recommendedName>
        <fullName evidence="9">Copper acquisition factor BIM1-like domain-containing protein</fullName>
    </recommendedName>
</protein>
<dbReference type="InterPro" id="IPR046936">
    <property type="entry name" value="BIM1-like"/>
</dbReference>
<dbReference type="EMBL" id="CAJPDS010000011">
    <property type="protein sequence ID" value="CAF9912243.1"/>
    <property type="molecule type" value="Genomic_DNA"/>
</dbReference>
<comment type="caution">
    <text evidence="10">The sequence shown here is derived from an EMBL/GenBank/DDBJ whole genome shotgun (WGS) entry which is preliminary data.</text>
</comment>
<keyword evidence="11" id="KW-1185">Reference proteome</keyword>
<feature type="domain" description="Copper acquisition factor BIM1-like" evidence="9">
    <location>
        <begin position="2"/>
        <end position="122"/>
    </location>
</feature>
<evidence type="ECO:0000256" key="2">
    <source>
        <dbReference type="ARBA" id="ARBA00022475"/>
    </source>
</evidence>
<evidence type="ECO:0000256" key="1">
    <source>
        <dbReference type="ARBA" id="ARBA00004609"/>
    </source>
</evidence>
<keyword evidence="3" id="KW-0336">GPI-anchor</keyword>
<evidence type="ECO:0000256" key="6">
    <source>
        <dbReference type="ARBA" id="ARBA00023180"/>
    </source>
</evidence>
<dbReference type="GO" id="GO:0005886">
    <property type="term" value="C:plasma membrane"/>
    <property type="evidence" value="ECO:0007669"/>
    <property type="project" value="UniProtKB-SubCell"/>
</dbReference>
<evidence type="ECO:0000256" key="4">
    <source>
        <dbReference type="ARBA" id="ARBA00022729"/>
    </source>
</evidence>
<dbReference type="PANTHER" id="PTHR34992">
    <property type="entry name" value="HYPHAL ANASTAMOSIS-7 PROTEIN"/>
    <property type="match status" value="1"/>
</dbReference>
<evidence type="ECO:0000256" key="8">
    <source>
        <dbReference type="SAM" id="MobiDB-lite"/>
    </source>
</evidence>
<gene>
    <name evidence="10" type="ORF">HETSPECPRED_000886</name>
</gene>
<keyword evidence="7" id="KW-0449">Lipoprotein</keyword>
<name>A0A8H3EV22_9LECA</name>
<accession>A0A8H3EV22</accession>
<keyword evidence="4" id="KW-0732">Signal</keyword>
<evidence type="ECO:0000313" key="10">
    <source>
        <dbReference type="EMBL" id="CAF9912243.1"/>
    </source>
</evidence>
<proteinExistence type="predicted"/>
<evidence type="ECO:0000256" key="5">
    <source>
        <dbReference type="ARBA" id="ARBA00023136"/>
    </source>
</evidence>
<evidence type="ECO:0000259" key="9">
    <source>
        <dbReference type="Pfam" id="PF20238"/>
    </source>
</evidence>
<dbReference type="InterPro" id="IPR046530">
    <property type="entry name" value="BIM1-like_dom"/>
</dbReference>